<dbReference type="KEGG" id="bapi:BBC0122_011570"/>
<dbReference type="Pfam" id="PF05437">
    <property type="entry name" value="AzlD"/>
    <property type="match status" value="1"/>
</dbReference>
<dbReference type="EMBL" id="CP015625">
    <property type="protein sequence ID" value="AQT47274.1"/>
    <property type="molecule type" value="Genomic_DNA"/>
</dbReference>
<dbReference type="Proteomes" id="UP000189632">
    <property type="component" value="Chromosome"/>
</dbReference>
<keyword evidence="1" id="KW-0812">Transmembrane</keyword>
<dbReference type="AlphaFoldDB" id="A0A1U9MHA0"/>
<sequence>MMEHVGLGIAIAAVVTGLIKIVPVMTLAHRPFPKLFRYWLNFVPAAVLSAIIVAEILEKPQTTSFGISVALLSTIVSLIAGMATRSLFVTVIVSILGYLLFQNI</sequence>
<evidence type="ECO:0000256" key="1">
    <source>
        <dbReference type="SAM" id="Phobius"/>
    </source>
</evidence>
<accession>A0A1U9MHA0</accession>
<feature type="transmembrane region" description="Helical" evidence="1">
    <location>
        <begin position="69"/>
        <end position="101"/>
    </location>
</feature>
<proteinExistence type="predicted"/>
<reference evidence="2 3" key="1">
    <citation type="submission" date="2016-11" db="EMBL/GenBank/DDBJ databases">
        <title>Comparative genomics of Bartonella apis.</title>
        <authorList>
            <person name="Engel P."/>
        </authorList>
    </citation>
    <scope>NUCLEOTIDE SEQUENCE [LARGE SCALE GENOMIC DNA]</scope>
    <source>
        <strain evidence="2 3">BBC0122</strain>
    </source>
</reference>
<organism evidence="2 3">
    <name type="scientific">Bartonella choladocola</name>
    <dbReference type="NCBI Taxonomy" id="2750995"/>
    <lineage>
        <taxon>Bacteria</taxon>
        <taxon>Pseudomonadati</taxon>
        <taxon>Pseudomonadota</taxon>
        <taxon>Alphaproteobacteria</taxon>
        <taxon>Hyphomicrobiales</taxon>
        <taxon>Bartonellaceae</taxon>
        <taxon>Bartonella</taxon>
    </lineage>
</organism>
<dbReference type="OrthoDB" id="7870017at2"/>
<dbReference type="RefSeq" id="WP_077992156.1">
    <property type="nucleotide sequence ID" value="NZ_CAXUOT020000002.1"/>
</dbReference>
<name>A0A1U9MHA0_9HYPH</name>
<protein>
    <submittedName>
        <fullName evidence="2">Branched-chain amino acid transport protein</fullName>
    </submittedName>
</protein>
<keyword evidence="1" id="KW-1133">Transmembrane helix</keyword>
<gene>
    <name evidence="2" type="ORF">BBC0122_011570</name>
</gene>
<evidence type="ECO:0000313" key="2">
    <source>
        <dbReference type="EMBL" id="AQT47274.1"/>
    </source>
</evidence>
<keyword evidence="3" id="KW-1185">Reference proteome</keyword>
<feature type="transmembrane region" description="Helical" evidence="1">
    <location>
        <begin position="38"/>
        <end position="57"/>
    </location>
</feature>
<evidence type="ECO:0000313" key="3">
    <source>
        <dbReference type="Proteomes" id="UP000189632"/>
    </source>
</evidence>
<dbReference type="InterPro" id="IPR008407">
    <property type="entry name" value="Brnchd-chn_aa_trnsp_AzlD"/>
</dbReference>
<feature type="transmembrane region" description="Helical" evidence="1">
    <location>
        <begin position="6"/>
        <end position="26"/>
    </location>
</feature>
<dbReference type="STRING" id="1686310.BBC0244_011870"/>
<keyword evidence="1" id="KW-0472">Membrane</keyword>